<keyword evidence="2 3" id="KW-0067">ATP-binding</keyword>
<dbReference type="AlphaFoldDB" id="A0AAW0W9S0"/>
<evidence type="ECO:0000259" key="5">
    <source>
        <dbReference type="PROSITE" id="PS50011"/>
    </source>
</evidence>
<dbReference type="EMBL" id="JARKIK010000076">
    <property type="protein sequence ID" value="KAK8727352.1"/>
    <property type="molecule type" value="Genomic_DNA"/>
</dbReference>
<dbReference type="GO" id="GO:0005737">
    <property type="term" value="C:cytoplasm"/>
    <property type="evidence" value="ECO:0007669"/>
    <property type="project" value="TreeGrafter"/>
</dbReference>
<keyword evidence="7" id="KW-1185">Reference proteome</keyword>
<keyword evidence="1 3" id="KW-0547">Nucleotide-binding</keyword>
<comment type="similarity">
    <text evidence="4">Belongs to the protein kinase superfamily.</text>
</comment>
<reference evidence="6 7" key="1">
    <citation type="journal article" date="2024" name="BMC Genomics">
        <title>Genome assembly of redclaw crayfish (Cherax quadricarinatus) provides insights into its immune adaptation and hypoxia tolerance.</title>
        <authorList>
            <person name="Liu Z."/>
            <person name="Zheng J."/>
            <person name="Li H."/>
            <person name="Fang K."/>
            <person name="Wang S."/>
            <person name="He J."/>
            <person name="Zhou D."/>
            <person name="Weng S."/>
            <person name="Chi M."/>
            <person name="Gu Z."/>
            <person name="He J."/>
            <person name="Li F."/>
            <person name="Wang M."/>
        </authorList>
    </citation>
    <scope>NUCLEOTIDE SEQUENCE [LARGE SCALE GENOMIC DNA]</scope>
    <source>
        <strain evidence="6">ZL_2023a</strain>
    </source>
</reference>
<accession>A0AAW0W9S0</accession>
<dbReference type="Proteomes" id="UP001445076">
    <property type="component" value="Unassembled WGS sequence"/>
</dbReference>
<dbReference type="PROSITE" id="PS00107">
    <property type="entry name" value="PROTEIN_KINASE_ATP"/>
    <property type="match status" value="1"/>
</dbReference>
<evidence type="ECO:0000256" key="2">
    <source>
        <dbReference type="ARBA" id="ARBA00022840"/>
    </source>
</evidence>
<name>A0AAW0W9S0_CHEQU</name>
<evidence type="ECO:0000256" key="4">
    <source>
        <dbReference type="RuleBase" id="RU000304"/>
    </source>
</evidence>
<dbReference type="SMART" id="SM00220">
    <property type="entry name" value="S_TKc"/>
    <property type="match status" value="1"/>
</dbReference>
<feature type="domain" description="Protein kinase" evidence="5">
    <location>
        <begin position="14"/>
        <end position="244"/>
    </location>
</feature>
<dbReference type="Gene3D" id="1.10.510.10">
    <property type="entry name" value="Transferase(Phosphotransferase) domain 1"/>
    <property type="match status" value="1"/>
</dbReference>
<sequence>MEVLTHNVIDALWENKLQVLGSGTYGEVALVNWLGKPAALKRAKSLQCKGSFDREAAVLWELNGKGGAPLVYGIAQNPPVMLLSYKGQQRLEDVLQQSSPDLVNVGLQIGYKLAEIHEAGYVHNDLKNDNIMVEGPLKNPKISIIDFGLACPIGDIMHLNGKPSEFPWYAPEVFQHQPSTFSSDVFTYGRVMQKILHAASVNLNLQKLHAQYPVLAKMLMSTTDLDPIRRPSLPDLLRHLHEYVKFISRNQPIPRTNLIPALAQRPEKRQRSRTTDPTQHNLIFKRRRYNPNKQHDGVNNEWKRPAYRHRCHAYNQTNRPPHMPSDRQWVPQNYHNHKAPHQHTYYNRR</sequence>
<comment type="caution">
    <text evidence="6">The sequence shown here is derived from an EMBL/GenBank/DDBJ whole genome shotgun (WGS) entry which is preliminary data.</text>
</comment>
<dbReference type="PROSITE" id="PS00108">
    <property type="entry name" value="PROTEIN_KINASE_ST"/>
    <property type="match status" value="1"/>
</dbReference>
<gene>
    <name evidence="6" type="ORF">OTU49_009829</name>
</gene>
<evidence type="ECO:0000313" key="7">
    <source>
        <dbReference type="Proteomes" id="UP001445076"/>
    </source>
</evidence>
<dbReference type="PROSITE" id="PS50011">
    <property type="entry name" value="PROTEIN_KINASE_DOM"/>
    <property type="match status" value="1"/>
</dbReference>
<organism evidence="6 7">
    <name type="scientific">Cherax quadricarinatus</name>
    <name type="common">Australian red claw crayfish</name>
    <dbReference type="NCBI Taxonomy" id="27406"/>
    <lineage>
        <taxon>Eukaryota</taxon>
        <taxon>Metazoa</taxon>
        <taxon>Ecdysozoa</taxon>
        <taxon>Arthropoda</taxon>
        <taxon>Crustacea</taxon>
        <taxon>Multicrustacea</taxon>
        <taxon>Malacostraca</taxon>
        <taxon>Eumalacostraca</taxon>
        <taxon>Eucarida</taxon>
        <taxon>Decapoda</taxon>
        <taxon>Pleocyemata</taxon>
        <taxon>Astacidea</taxon>
        <taxon>Parastacoidea</taxon>
        <taxon>Parastacidae</taxon>
        <taxon>Cherax</taxon>
    </lineage>
</organism>
<dbReference type="GO" id="GO:0005524">
    <property type="term" value="F:ATP binding"/>
    <property type="evidence" value="ECO:0007669"/>
    <property type="project" value="UniProtKB-UniRule"/>
</dbReference>
<proteinExistence type="inferred from homology"/>
<dbReference type="CDD" id="cd00180">
    <property type="entry name" value="PKc"/>
    <property type="match status" value="1"/>
</dbReference>
<protein>
    <recommendedName>
        <fullName evidence="5">Protein kinase domain-containing protein</fullName>
    </recommendedName>
</protein>
<evidence type="ECO:0000256" key="1">
    <source>
        <dbReference type="ARBA" id="ARBA00022741"/>
    </source>
</evidence>
<dbReference type="Pfam" id="PF00069">
    <property type="entry name" value="Pkinase"/>
    <property type="match status" value="1"/>
</dbReference>
<dbReference type="SUPFAM" id="SSF56112">
    <property type="entry name" value="Protein kinase-like (PK-like)"/>
    <property type="match status" value="1"/>
</dbReference>
<dbReference type="InterPro" id="IPR050167">
    <property type="entry name" value="Ser_Thr_protein_kinase"/>
</dbReference>
<dbReference type="InterPro" id="IPR008271">
    <property type="entry name" value="Ser/Thr_kinase_AS"/>
</dbReference>
<dbReference type="GO" id="GO:0007165">
    <property type="term" value="P:signal transduction"/>
    <property type="evidence" value="ECO:0007669"/>
    <property type="project" value="TreeGrafter"/>
</dbReference>
<keyword evidence="4" id="KW-0808">Transferase</keyword>
<evidence type="ECO:0000256" key="3">
    <source>
        <dbReference type="PROSITE-ProRule" id="PRU10141"/>
    </source>
</evidence>
<dbReference type="InterPro" id="IPR000719">
    <property type="entry name" value="Prot_kinase_dom"/>
</dbReference>
<dbReference type="InterPro" id="IPR011009">
    <property type="entry name" value="Kinase-like_dom_sf"/>
</dbReference>
<dbReference type="PANTHER" id="PTHR23257">
    <property type="entry name" value="SERINE-THREONINE PROTEIN KINASE"/>
    <property type="match status" value="1"/>
</dbReference>
<keyword evidence="4" id="KW-0723">Serine/threonine-protein kinase</keyword>
<evidence type="ECO:0000313" key="6">
    <source>
        <dbReference type="EMBL" id="KAK8727352.1"/>
    </source>
</evidence>
<dbReference type="GO" id="GO:0004674">
    <property type="term" value="F:protein serine/threonine kinase activity"/>
    <property type="evidence" value="ECO:0007669"/>
    <property type="project" value="UniProtKB-KW"/>
</dbReference>
<dbReference type="InterPro" id="IPR017441">
    <property type="entry name" value="Protein_kinase_ATP_BS"/>
</dbReference>
<feature type="binding site" evidence="3">
    <location>
        <position position="41"/>
    </location>
    <ligand>
        <name>ATP</name>
        <dbReference type="ChEBI" id="CHEBI:30616"/>
    </ligand>
</feature>
<keyword evidence="4" id="KW-0418">Kinase</keyword>